<evidence type="ECO:0000313" key="3">
    <source>
        <dbReference type="Proteomes" id="UP000549394"/>
    </source>
</evidence>
<comment type="caution">
    <text evidence="2">The sequence shown here is derived from an EMBL/GenBank/DDBJ whole genome shotgun (WGS) entry which is preliminary data.</text>
</comment>
<gene>
    <name evidence="2" type="ORF">DGYR_LOCUS9952</name>
</gene>
<proteinExistence type="predicted"/>
<evidence type="ECO:0000256" key="1">
    <source>
        <dbReference type="SAM" id="Coils"/>
    </source>
</evidence>
<feature type="coiled-coil region" evidence="1">
    <location>
        <begin position="14"/>
        <end position="44"/>
    </location>
</feature>
<dbReference type="EMBL" id="CAJFCJ010000016">
    <property type="protein sequence ID" value="CAD5122101.1"/>
    <property type="molecule type" value="Genomic_DNA"/>
</dbReference>
<reference evidence="2 3" key="1">
    <citation type="submission" date="2020-08" db="EMBL/GenBank/DDBJ databases">
        <authorList>
            <person name="Hejnol A."/>
        </authorList>
    </citation>
    <scope>NUCLEOTIDE SEQUENCE [LARGE SCALE GENOMIC DNA]</scope>
</reference>
<organism evidence="2 3">
    <name type="scientific">Dimorphilus gyrociliatus</name>
    <dbReference type="NCBI Taxonomy" id="2664684"/>
    <lineage>
        <taxon>Eukaryota</taxon>
        <taxon>Metazoa</taxon>
        <taxon>Spiralia</taxon>
        <taxon>Lophotrochozoa</taxon>
        <taxon>Annelida</taxon>
        <taxon>Polychaeta</taxon>
        <taxon>Polychaeta incertae sedis</taxon>
        <taxon>Dinophilidae</taxon>
        <taxon>Dimorphilus</taxon>
    </lineage>
</organism>
<evidence type="ECO:0000313" key="2">
    <source>
        <dbReference type="EMBL" id="CAD5122101.1"/>
    </source>
</evidence>
<dbReference type="AlphaFoldDB" id="A0A7I8W0M9"/>
<accession>A0A7I8W0M9</accession>
<protein>
    <submittedName>
        <fullName evidence="2">DgyrCDS10551</fullName>
    </submittedName>
</protein>
<sequence>MAVAKDEIDLNKKLDILRTEERFYENQIEKINNELSKLQSEEDALKSWLETEKQENDIAMLLEDDGREDQESVMSTEQK</sequence>
<keyword evidence="1" id="KW-0175">Coiled coil</keyword>
<name>A0A7I8W0M9_9ANNE</name>
<dbReference type="Proteomes" id="UP000549394">
    <property type="component" value="Unassembled WGS sequence"/>
</dbReference>
<keyword evidence="3" id="KW-1185">Reference proteome</keyword>